<keyword evidence="14 17" id="KW-0472">Membrane</keyword>
<evidence type="ECO:0000259" key="19">
    <source>
        <dbReference type="Pfam" id="PF13614"/>
    </source>
</evidence>
<accession>A0A1G9WHW8</accession>
<proteinExistence type="inferred from homology"/>
<dbReference type="PANTHER" id="PTHR32309:SF13">
    <property type="entry name" value="FERRIC ENTEROBACTIN TRANSPORT PROTEIN FEPE"/>
    <property type="match status" value="1"/>
</dbReference>
<evidence type="ECO:0000313" key="20">
    <source>
        <dbReference type="EMBL" id="SDM84172.1"/>
    </source>
</evidence>
<evidence type="ECO:0000256" key="7">
    <source>
        <dbReference type="ARBA" id="ARBA00022519"/>
    </source>
</evidence>
<dbReference type="InterPro" id="IPR050445">
    <property type="entry name" value="Bact_polysacc_biosynth/exp"/>
</dbReference>
<evidence type="ECO:0000256" key="6">
    <source>
        <dbReference type="ARBA" id="ARBA00022475"/>
    </source>
</evidence>
<keyword evidence="11" id="KW-0418">Kinase</keyword>
<comment type="similarity">
    <text evidence="3">Belongs to the CpsD/CapB family.</text>
</comment>
<sequence length="475" mass="52827">MFKIIVANFHLEKILWIIKKNLTYMVFCGLVAALLFGGYAYATRSSVYQAKISFYAYSDPDYASDTSVNITYSEVNQAKNLISSYTQILKSNTFLEALKEETGLNYSTSTFKNIISTSAVEDTAVFYVYVVDSNPLNAQKIANAIGELAPDMIVTLVKAGGVQVLDSAELPTSPYQQTNVPFTAILGFFFGAILAFIFFILKGLLNTTIRKKYEIEDMFTIPILGDVPEIETEEAKGVIKNSSYNPKVLNEDSTFTITEAYNSIRTKLLYTAKDQKCPIYGITSADSGEGKSLNSMNLAISYSFLGKKVLLIDGDLRKSGISRVLKTTSRQGLSQYLAGINKDYELFNYNNNLDILFAGEIPPNPMELLSSEKCKNLLESLKETYDVIFIDFPPVGEVADALALADSVTSFVLVVRENHTKFDKEENVIRTIEPLGADICGFIYNGIAVNSREYKYNTKKYGKEYGYGLKYSASK</sequence>
<dbReference type="GO" id="GO:0005524">
    <property type="term" value="F:ATP binding"/>
    <property type="evidence" value="ECO:0007669"/>
    <property type="project" value="UniProtKB-KW"/>
</dbReference>
<evidence type="ECO:0000256" key="11">
    <source>
        <dbReference type="ARBA" id="ARBA00022777"/>
    </source>
</evidence>
<dbReference type="OrthoDB" id="9794577at2"/>
<comment type="similarity">
    <text evidence="2">Belongs to the CpsC/CapA family.</text>
</comment>
<dbReference type="InterPro" id="IPR027417">
    <property type="entry name" value="P-loop_NTPase"/>
</dbReference>
<dbReference type="EC" id="2.7.10.2" evidence="5"/>
<keyword evidence="15" id="KW-0829">Tyrosine-protein kinase</keyword>
<comment type="subcellular location">
    <subcellularLocation>
        <location evidence="1">Cell inner membrane</location>
        <topology evidence="1">Multi-pass membrane protein</topology>
    </subcellularLocation>
</comment>
<feature type="transmembrane region" description="Helical" evidence="17">
    <location>
        <begin position="21"/>
        <end position="42"/>
    </location>
</feature>
<evidence type="ECO:0000256" key="5">
    <source>
        <dbReference type="ARBA" id="ARBA00011903"/>
    </source>
</evidence>
<evidence type="ECO:0000256" key="17">
    <source>
        <dbReference type="SAM" id="Phobius"/>
    </source>
</evidence>
<dbReference type="NCBIfam" id="TIGR01007">
    <property type="entry name" value="eps_fam"/>
    <property type="match status" value="1"/>
</dbReference>
<keyword evidence="13 17" id="KW-1133">Transmembrane helix</keyword>
<dbReference type="EMBL" id="FNHZ01000003">
    <property type="protein sequence ID" value="SDM84172.1"/>
    <property type="molecule type" value="Genomic_DNA"/>
</dbReference>
<evidence type="ECO:0000259" key="18">
    <source>
        <dbReference type="Pfam" id="PF02706"/>
    </source>
</evidence>
<dbReference type="Pfam" id="PF02706">
    <property type="entry name" value="Wzz"/>
    <property type="match status" value="1"/>
</dbReference>
<name>A0A1G9WHW8_9FIRM</name>
<dbReference type="Gene3D" id="3.40.50.300">
    <property type="entry name" value="P-loop containing nucleotide triphosphate hydrolases"/>
    <property type="match status" value="1"/>
</dbReference>
<evidence type="ECO:0000256" key="16">
    <source>
        <dbReference type="ARBA" id="ARBA00051245"/>
    </source>
</evidence>
<evidence type="ECO:0000256" key="12">
    <source>
        <dbReference type="ARBA" id="ARBA00022840"/>
    </source>
</evidence>
<organism evidence="20 21">
    <name type="scientific">Lachnospira pectinoschiza</name>
    <dbReference type="NCBI Taxonomy" id="28052"/>
    <lineage>
        <taxon>Bacteria</taxon>
        <taxon>Bacillati</taxon>
        <taxon>Bacillota</taxon>
        <taxon>Clostridia</taxon>
        <taxon>Lachnospirales</taxon>
        <taxon>Lachnospiraceae</taxon>
        <taxon>Lachnospira</taxon>
    </lineage>
</organism>
<dbReference type="InterPro" id="IPR005702">
    <property type="entry name" value="Wzc-like_C"/>
</dbReference>
<dbReference type="PANTHER" id="PTHR32309">
    <property type="entry name" value="TYROSINE-PROTEIN KINASE"/>
    <property type="match status" value="1"/>
</dbReference>
<dbReference type="Pfam" id="PF13614">
    <property type="entry name" value="AAA_31"/>
    <property type="match status" value="1"/>
</dbReference>
<dbReference type="SUPFAM" id="SSF52540">
    <property type="entry name" value="P-loop containing nucleoside triphosphate hydrolases"/>
    <property type="match status" value="1"/>
</dbReference>
<evidence type="ECO:0000256" key="4">
    <source>
        <dbReference type="ARBA" id="ARBA00008883"/>
    </source>
</evidence>
<dbReference type="AlphaFoldDB" id="A0A1G9WHW8"/>
<dbReference type="InterPro" id="IPR025669">
    <property type="entry name" value="AAA_dom"/>
</dbReference>
<evidence type="ECO:0000313" key="21">
    <source>
        <dbReference type="Proteomes" id="UP000187651"/>
    </source>
</evidence>
<feature type="domain" description="Polysaccharide chain length determinant N-terminal" evidence="18">
    <location>
        <begin position="9"/>
        <end position="100"/>
    </location>
</feature>
<reference evidence="21" key="1">
    <citation type="submission" date="2016-10" db="EMBL/GenBank/DDBJ databases">
        <authorList>
            <person name="Varghese N."/>
            <person name="Submissions S."/>
        </authorList>
    </citation>
    <scope>NUCLEOTIDE SEQUENCE [LARGE SCALE GENOMIC DNA]</scope>
    <source>
        <strain evidence="21">M83</strain>
    </source>
</reference>
<dbReference type="InterPro" id="IPR003856">
    <property type="entry name" value="LPS_length_determ_N"/>
</dbReference>
<keyword evidence="7" id="KW-0997">Cell inner membrane</keyword>
<keyword evidence="9 17" id="KW-0812">Transmembrane</keyword>
<evidence type="ECO:0000256" key="14">
    <source>
        <dbReference type="ARBA" id="ARBA00023136"/>
    </source>
</evidence>
<evidence type="ECO:0000256" key="15">
    <source>
        <dbReference type="ARBA" id="ARBA00023137"/>
    </source>
</evidence>
<protein>
    <recommendedName>
        <fullName evidence="5">non-specific protein-tyrosine kinase</fullName>
        <ecNumber evidence="5">2.7.10.2</ecNumber>
    </recommendedName>
</protein>
<evidence type="ECO:0000256" key="2">
    <source>
        <dbReference type="ARBA" id="ARBA00006683"/>
    </source>
</evidence>
<feature type="domain" description="AAA" evidence="19">
    <location>
        <begin position="287"/>
        <end position="408"/>
    </location>
</feature>
<keyword evidence="6" id="KW-1003">Cell membrane</keyword>
<keyword evidence="10" id="KW-0547">Nucleotide-binding</keyword>
<evidence type="ECO:0000256" key="8">
    <source>
        <dbReference type="ARBA" id="ARBA00022679"/>
    </source>
</evidence>
<evidence type="ECO:0000256" key="1">
    <source>
        <dbReference type="ARBA" id="ARBA00004429"/>
    </source>
</evidence>
<keyword evidence="21" id="KW-1185">Reference proteome</keyword>
<comment type="catalytic activity">
    <reaction evidence="16">
        <text>L-tyrosyl-[protein] + ATP = O-phospho-L-tyrosyl-[protein] + ADP + H(+)</text>
        <dbReference type="Rhea" id="RHEA:10596"/>
        <dbReference type="Rhea" id="RHEA-COMP:10136"/>
        <dbReference type="Rhea" id="RHEA-COMP:20101"/>
        <dbReference type="ChEBI" id="CHEBI:15378"/>
        <dbReference type="ChEBI" id="CHEBI:30616"/>
        <dbReference type="ChEBI" id="CHEBI:46858"/>
        <dbReference type="ChEBI" id="CHEBI:61978"/>
        <dbReference type="ChEBI" id="CHEBI:456216"/>
        <dbReference type="EC" id="2.7.10.2"/>
    </reaction>
</comment>
<evidence type="ECO:0000256" key="13">
    <source>
        <dbReference type="ARBA" id="ARBA00022989"/>
    </source>
</evidence>
<dbReference type="GO" id="GO:0004715">
    <property type="term" value="F:non-membrane spanning protein tyrosine kinase activity"/>
    <property type="evidence" value="ECO:0007669"/>
    <property type="project" value="UniProtKB-EC"/>
</dbReference>
<keyword evidence="8" id="KW-0808">Transferase</keyword>
<dbReference type="GO" id="GO:0005886">
    <property type="term" value="C:plasma membrane"/>
    <property type="evidence" value="ECO:0007669"/>
    <property type="project" value="UniProtKB-SubCell"/>
</dbReference>
<evidence type="ECO:0000256" key="10">
    <source>
        <dbReference type="ARBA" id="ARBA00022741"/>
    </source>
</evidence>
<dbReference type="Proteomes" id="UP000187651">
    <property type="component" value="Unassembled WGS sequence"/>
</dbReference>
<feature type="transmembrane region" description="Helical" evidence="17">
    <location>
        <begin position="180"/>
        <end position="201"/>
    </location>
</feature>
<dbReference type="CDD" id="cd05387">
    <property type="entry name" value="BY-kinase"/>
    <property type="match status" value="1"/>
</dbReference>
<comment type="similarity">
    <text evidence="4">Belongs to the etk/wzc family.</text>
</comment>
<evidence type="ECO:0000256" key="9">
    <source>
        <dbReference type="ARBA" id="ARBA00022692"/>
    </source>
</evidence>
<evidence type="ECO:0000256" key="3">
    <source>
        <dbReference type="ARBA" id="ARBA00007316"/>
    </source>
</evidence>
<gene>
    <name evidence="20" type="ORF">SAMN05216544_1220</name>
</gene>
<keyword evidence="12" id="KW-0067">ATP-binding</keyword>
<dbReference type="RefSeq" id="WP_074521394.1">
    <property type="nucleotide sequence ID" value="NZ_FNHZ01000003.1"/>
</dbReference>